<organism evidence="1 2">
    <name type="scientific">Ixodes persulcatus</name>
    <name type="common">Taiga tick</name>
    <dbReference type="NCBI Taxonomy" id="34615"/>
    <lineage>
        <taxon>Eukaryota</taxon>
        <taxon>Metazoa</taxon>
        <taxon>Ecdysozoa</taxon>
        <taxon>Arthropoda</taxon>
        <taxon>Chelicerata</taxon>
        <taxon>Arachnida</taxon>
        <taxon>Acari</taxon>
        <taxon>Parasitiformes</taxon>
        <taxon>Ixodida</taxon>
        <taxon>Ixodoidea</taxon>
        <taxon>Ixodidae</taxon>
        <taxon>Ixodinae</taxon>
        <taxon>Ixodes</taxon>
    </lineage>
</organism>
<dbReference type="EMBL" id="JABSTQ010002085">
    <property type="protein sequence ID" value="KAG0444399.1"/>
    <property type="molecule type" value="Genomic_DNA"/>
</dbReference>
<name>A0AC60QXI2_IXOPE</name>
<dbReference type="Proteomes" id="UP000805193">
    <property type="component" value="Unassembled WGS sequence"/>
</dbReference>
<sequence length="550" mass="62627">MRGAIKRLRCSVRLGYCATEAHNWARGGTSARLGGSEARALACGSSCGGFESRPRRPQSDGGLLRRRRRDPQVVQINPQSSAGAYQMPVVARLSRSHAKLLNLGQCISRYKRSRELTSTPTTSHSNGLLISESTLLAHTPPRLRGAGGVPPESLRTGETWRTRRKLMTPAFHVRVLDNYMRVFNESADLLVKHMCSAADETPDEPIRLFKSMQKCAMDIIGEVTMEAKFQLQENKNISFMNAFNRVMFLVSVRAFRPWLWIQNLYDNTLEGKSYEADVQEMITLSNSIMHKQKDKLQSTKMFPKPGSEDDELNIKRETILMNILLRRHMQDSSYTLDDVRNDNDTIVSAGTDTITTCMCFTLHYLGLYPEAQAKAHQELDEIFGDDTDCEITATHIRQMKYIECCLKESLRLYPSFPVIGRVLDEDVTIGQGHVIPKGVMCFISIYSLHRNPKYFKDPEEFIPERFLSEEIKTRHPFSYIPFSGGSKNCLGQKFAMLEMKLLLAKILLKCKIVSAEPLDRLNVAYEVIVKDKRGNRVWVRRRTEVDSAER</sequence>
<accession>A0AC60QXI2</accession>
<protein>
    <submittedName>
        <fullName evidence="1">Uncharacterized protein</fullName>
    </submittedName>
</protein>
<keyword evidence="2" id="KW-1185">Reference proteome</keyword>
<proteinExistence type="predicted"/>
<reference evidence="1 2" key="1">
    <citation type="journal article" date="2020" name="Cell">
        <title>Large-Scale Comparative Analyses of Tick Genomes Elucidate Their Genetic Diversity and Vector Capacities.</title>
        <authorList>
            <consortium name="Tick Genome and Microbiome Consortium (TIGMIC)"/>
            <person name="Jia N."/>
            <person name="Wang J."/>
            <person name="Shi W."/>
            <person name="Du L."/>
            <person name="Sun Y."/>
            <person name="Zhan W."/>
            <person name="Jiang J.F."/>
            <person name="Wang Q."/>
            <person name="Zhang B."/>
            <person name="Ji P."/>
            <person name="Bell-Sakyi L."/>
            <person name="Cui X.M."/>
            <person name="Yuan T.T."/>
            <person name="Jiang B.G."/>
            <person name="Yang W.F."/>
            <person name="Lam T.T."/>
            <person name="Chang Q.C."/>
            <person name="Ding S.J."/>
            <person name="Wang X.J."/>
            <person name="Zhu J.G."/>
            <person name="Ruan X.D."/>
            <person name="Zhao L."/>
            <person name="Wei J.T."/>
            <person name="Ye R.Z."/>
            <person name="Que T.C."/>
            <person name="Du C.H."/>
            <person name="Zhou Y.H."/>
            <person name="Cheng J.X."/>
            <person name="Dai P.F."/>
            <person name="Guo W.B."/>
            <person name="Han X.H."/>
            <person name="Huang E.J."/>
            <person name="Li L.F."/>
            <person name="Wei W."/>
            <person name="Gao Y.C."/>
            <person name="Liu J.Z."/>
            <person name="Shao H.Z."/>
            <person name="Wang X."/>
            <person name="Wang C.C."/>
            <person name="Yang T.C."/>
            <person name="Huo Q.B."/>
            <person name="Li W."/>
            <person name="Chen H.Y."/>
            <person name="Chen S.E."/>
            <person name="Zhou L.G."/>
            <person name="Ni X.B."/>
            <person name="Tian J.H."/>
            <person name="Sheng Y."/>
            <person name="Liu T."/>
            <person name="Pan Y.S."/>
            <person name="Xia L.Y."/>
            <person name="Li J."/>
            <person name="Zhao F."/>
            <person name="Cao W.C."/>
        </authorList>
    </citation>
    <scope>NUCLEOTIDE SEQUENCE [LARGE SCALE GENOMIC DNA]</scope>
    <source>
        <strain evidence="1">Iper-2018</strain>
    </source>
</reference>
<gene>
    <name evidence="1" type="ORF">HPB47_013839</name>
</gene>
<comment type="caution">
    <text evidence="1">The sequence shown here is derived from an EMBL/GenBank/DDBJ whole genome shotgun (WGS) entry which is preliminary data.</text>
</comment>
<evidence type="ECO:0000313" key="1">
    <source>
        <dbReference type="EMBL" id="KAG0444399.1"/>
    </source>
</evidence>
<evidence type="ECO:0000313" key="2">
    <source>
        <dbReference type="Proteomes" id="UP000805193"/>
    </source>
</evidence>